<keyword evidence="1" id="KW-1015">Disulfide bond</keyword>
<evidence type="ECO:0000256" key="2">
    <source>
        <dbReference type="SAM" id="MobiDB-lite"/>
    </source>
</evidence>
<dbReference type="SMART" id="SM00131">
    <property type="entry name" value="KU"/>
    <property type="match status" value="1"/>
</dbReference>
<evidence type="ECO:0000313" key="6">
    <source>
        <dbReference type="Proteomes" id="UP000075635"/>
    </source>
</evidence>
<protein>
    <recommendedName>
        <fullName evidence="4">BPTI/Kunitz inhibitor domain-containing protein</fullName>
    </recommendedName>
</protein>
<organism evidence="5 6">
    <name type="scientific">Sorangium cellulosum</name>
    <name type="common">Polyangium cellulosum</name>
    <dbReference type="NCBI Taxonomy" id="56"/>
    <lineage>
        <taxon>Bacteria</taxon>
        <taxon>Pseudomonadati</taxon>
        <taxon>Myxococcota</taxon>
        <taxon>Polyangia</taxon>
        <taxon>Polyangiales</taxon>
        <taxon>Polyangiaceae</taxon>
        <taxon>Sorangium</taxon>
    </lineage>
</organism>
<dbReference type="GO" id="GO:0005615">
    <property type="term" value="C:extracellular space"/>
    <property type="evidence" value="ECO:0007669"/>
    <property type="project" value="TreeGrafter"/>
</dbReference>
<sequence length="295" mass="29441">MHRRFALGLGLLTSLLLAAGCGARVDNEGGAGGGGAGGGGSVAGSGVVTSSGSGQVTSSGIGSVASSGTGGGEVPARCKLPREIGDCDAAIPSYWHDPSTGVCKPFTYGGCGGNENRFESLAACQEACHGGVPDMDACEAPADCVLLPPGCCAACDPVDARAFVAVHRAAAEDFRESTGCGDVACGPCQEVGEAERTSQYFTAACEGGRCVVVDVRESPLTQCSDDAECVLRGGLGCCERCDATGIVALNQSADIRGLVCSDDFGACPPCVPVYPPGMKAVCSEGRCRPEMPAGP</sequence>
<dbReference type="GO" id="GO:0004867">
    <property type="term" value="F:serine-type endopeptidase inhibitor activity"/>
    <property type="evidence" value="ECO:0007669"/>
    <property type="project" value="InterPro"/>
</dbReference>
<dbReference type="FunFam" id="4.10.410.10:FF:000020">
    <property type="entry name" value="Collagen, type VI, alpha 3"/>
    <property type="match status" value="1"/>
</dbReference>
<proteinExistence type="predicted"/>
<evidence type="ECO:0000256" key="1">
    <source>
        <dbReference type="ARBA" id="ARBA00023157"/>
    </source>
</evidence>
<dbReference type="PROSITE" id="PS00280">
    <property type="entry name" value="BPTI_KUNITZ_1"/>
    <property type="match status" value="1"/>
</dbReference>
<feature type="region of interest" description="Disordered" evidence="2">
    <location>
        <begin position="49"/>
        <end position="68"/>
    </location>
</feature>
<gene>
    <name evidence="5" type="ORF">BE17_01245</name>
</gene>
<dbReference type="PRINTS" id="PR00759">
    <property type="entry name" value="BASICPTASE"/>
</dbReference>
<name>A0A150R8C6_SORCE</name>
<accession>A0A150R8C6</accession>
<feature type="signal peptide" evidence="3">
    <location>
        <begin position="1"/>
        <end position="18"/>
    </location>
</feature>
<dbReference type="Pfam" id="PF00014">
    <property type="entry name" value="Kunitz_BPTI"/>
    <property type="match status" value="1"/>
</dbReference>
<dbReference type="SUPFAM" id="SSF57362">
    <property type="entry name" value="BPTI-like"/>
    <property type="match status" value="1"/>
</dbReference>
<dbReference type="PANTHER" id="PTHR10083:SF374">
    <property type="entry name" value="BPTI_KUNITZ INHIBITOR DOMAIN-CONTAINING PROTEIN"/>
    <property type="match status" value="1"/>
</dbReference>
<reference evidence="5 6" key="1">
    <citation type="submission" date="2014-02" db="EMBL/GenBank/DDBJ databases">
        <title>The small core and large imbalanced accessory genome model reveals a collaborative survival strategy of Sorangium cellulosum strains in nature.</title>
        <authorList>
            <person name="Han K."/>
            <person name="Peng R."/>
            <person name="Blom J."/>
            <person name="Li Y.-Z."/>
        </authorList>
    </citation>
    <scope>NUCLEOTIDE SEQUENCE [LARGE SCALE GENOMIC DNA]</scope>
    <source>
        <strain evidence="5 6">So0011-07</strain>
    </source>
</reference>
<evidence type="ECO:0000256" key="3">
    <source>
        <dbReference type="SAM" id="SignalP"/>
    </source>
</evidence>
<dbReference type="AlphaFoldDB" id="A0A150R8C6"/>
<dbReference type="Gene3D" id="4.10.410.10">
    <property type="entry name" value="Pancreatic trypsin inhibitor Kunitz domain"/>
    <property type="match status" value="1"/>
</dbReference>
<comment type="caution">
    <text evidence="5">The sequence shown here is derived from an EMBL/GenBank/DDBJ whole genome shotgun (WGS) entry which is preliminary data.</text>
</comment>
<dbReference type="InterPro" id="IPR020901">
    <property type="entry name" value="Prtase_inh_Kunz-CS"/>
</dbReference>
<evidence type="ECO:0000313" key="5">
    <source>
        <dbReference type="EMBL" id="KYF76502.1"/>
    </source>
</evidence>
<dbReference type="PROSITE" id="PS50279">
    <property type="entry name" value="BPTI_KUNITZ_2"/>
    <property type="match status" value="1"/>
</dbReference>
<evidence type="ECO:0000259" key="4">
    <source>
        <dbReference type="PROSITE" id="PS50279"/>
    </source>
</evidence>
<keyword evidence="3" id="KW-0732">Signal</keyword>
<dbReference type="CDD" id="cd00109">
    <property type="entry name" value="Kunitz-type"/>
    <property type="match status" value="1"/>
</dbReference>
<feature type="compositionally biased region" description="Low complexity" evidence="2">
    <location>
        <begin position="49"/>
        <end position="64"/>
    </location>
</feature>
<dbReference type="InterPro" id="IPR036880">
    <property type="entry name" value="Kunitz_BPTI_sf"/>
</dbReference>
<dbReference type="EMBL" id="JEMB01003005">
    <property type="protein sequence ID" value="KYF76502.1"/>
    <property type="molecule type" value="Genomic_DNA"/>
</dbReference>
<dbReference type="PROSITE" id="PS51257">
    <property type="entry name" value="PROKAR_LIPOPROTEIN"/>
    <property type="match status" value="1"/>
</dbReference>
<feature type="chain" id="PRO_5007567800" description="BPTI/Kunitz inhibitor domain-containing protein" evidence="3">
    <location>
        <begin position="19"/>
        <end position="295"/>
    </location>
</feature>
<dbReference type="Proteomes" id="UP000075635">
    <property type="component" value="Unassembled WGS sequence"/>
</dbReference>
<dbReference type="PANTHER" id="PTHR10083">
    <property type="entry name" value="KUNITZ-TYPE PROTEASE INHIBITOR-RELATED"/>
    <property type="match status" value="1"/>
</dbReference>
<feature type="domain" description="BPTI/Kunitz inhibitor" evidence="4">
    <location>
        <begin position="78"/>
        <end position="128"/>
    </location>
</feature>
<dbReference type="InterPro" id="IPR002223">
    <property type="entry name" value="Kunitz_BPTI"/>
</dbReference>
<dbReference type="InterPro" id="IPR050098">
    <property type="entry name" value="TFPI/VKTCI-like"/>
</dbReference>